<gene>
    <name evidence="5" type="ORF">R2363_13855</name>
</gene>
<reference evidence="5 6" key="1">
    <citation type="submission" date="2023-10" db="EMBL/GenBank/DDBJ databases">
        <authorList>
            <person name="Wang X.X."/>
        </authorList>
    </citation>
    <scope>NUCLEOTIDE SEQUENCE [LARGE SCALE GENOMIC DNA]</scope>
    <source>
        <strain evidence="5 6">NBRC 12816</strain>
    </source>
</reference>
<proteinExistence type="predicted"/>
<keyword evidence="1 2" id="KW-0238">DNA-binding</keyword>
<dbReference type="PROSITE" id="PS50977">
    <property type="entry name" value="HTH_TETR_2"/>
    <property type="match status" value="1"/>
</dbReference>
<feature type="region of interest" description="Disordered" evidence="3">
    <location>
        <begin position="108"/>
        <end position="134"/>
    </location>
</feature>
<dbReference type="InterPro" id="IPR009057">
    <property type="entry name" value="Homeodomain-like_sf"/>
</dbReference>
<dbReference type="RefSeq" id="WP_319009666.1">
    <property type="nucleotide sequence ID" value="NZ_JAWJZF010000353.1"/>
</dbReference>
<comment type="caution">
    <text evidence="5">The sequence shown here is derived from an EMBL/GenBank/DDBJ whole genome shotgun (WGS) entry which is preliminary data.</text>
</comment>
<feature type="compositionally biased region" description="Pro residues" evidence="3">
    <location>
        <begin position="111"/>
        <end position="124"/>
    </location>
</feature>
<evidence type="ECO:0000256" key="2">
    <source>
        <dbReference type="PROSITE-ProRule" id="PRU00335"/>
    </source>
</evidence>
<name>A0ABU4K674_9ACTN</name>
<organism evidence="5 6">
    <name type="scientific">Streptomyces roseolus</name>
    <dbReference type="NCBI Taxonomy" id="67358"/>
    <lineage>
        <taxon>Bacteria</taxon>
        <taxon>Bacillati</taxon>
        <taxon>Actinomycetota</taxon>
        <taxon>Actinomycetes</taxon>
        <taxon>Kitasatosporales</taxon>
        <taxon>Streptomycetaceae</taxon>
        <taxon>Streptomyces</taxon>
    </lineage>
</organism>
<evidence type="ECO:0000256" key="1">
    <source>
        <dbReference type="ARBA" id="ARBA00023125"/>
    </source>
</evidence>
<dbReference type="InterPro" id="IPR050109">
    <property type="entry name" value="HTH-type_TetR-like_transc_reg"/>
</dbReference>
<evidence type="ECO:0000256" key="3">
    <source>
        <dbReference type="SAM" id="MobiDB-lite"/>
    </source>
</evidence>
<feature type="DNA-binding region" description="H-T-H motif" evidence="2">
    <location>
        <begin position="25"/>
        <end position="44"/>
    </location>
</feature>
<dbReference type="EMBL" id="JAWJZF010000353">
    <property type="protein sequence ID" value="MDX2293257.1"/>
    <property type="molecule type" value="Genomic_DNA"/>
</dbReference>
<dbReference type="PANTHER" id="PTHR30055:SF146">
    <property type="entry name" value="HTH-TYPE TRANSCRIPTIONAL DUAL REGULATOR CECR"/>
    <property type="match status" value="1"/>
</dbReference>
<feature type="domain" description="HTH tetR-type" evidence="4">
    <location>
        <begin position="2"/>
        <end position="62"/>
    </location>
</feature>
<dbReference type="Gene3D" id="1.10.357.10">
    <property type="entry name" value="Tetracycline Repressor, domain 2"/>
    <property type="match status" value="1"/>
</dbReference>
<dbReference type="Pfam" id="PF00440">
    <property type="entry name" value="TetR_N"/>
    <property type="match status" value="1"/>
</dbReference>
<dbReference type="SUPFAM" id="SSF46689">
    <property type="entry name" value="Homeodomain-like"/>
    <property type="match status" value="1"/>
</dbReference>
<dbReference type="InterPro" id="IPR001647">
    <property type="entry name" value="HTH_TetR"/>
</dbReference>
<evidence type="ECO:0000259" key="4">
    <source>
        <dbReference type="PROSITE" id="PS50977"/>
    </source>
</evidence>
<dbReference type="Proteomes" id="UP001278571">
    <property type="component" value="Unassembled WGS sequence"/>
</dbReference>
<protein>
    <submittedName>
        <fullName evidence="5">Helix-turn-helix domain-containing protein</fullName>
    </submittedName>
</protein>
<evidence type="ECO:0000313" key="6">
    <source>
        <dbReference type="Proteomes" id="UP001278571"/>
    </source>
</evidence>
<dbReference type="PANTHER" id="PTHR30055">
    <property type="entry name" value="HTH-TYPE TRANSCRIPTIONAL REGULATOR RUTR"/>
    <property type="match status" value="1"/>
</dbReference>
<accession>A0ABU4K674</accession>
<sequence>MPTAREALLDAALAALARRPWSAVRMADLAAAARVSRQTLYNEFGSKEGLARALVRHEADAYLDGVRRLLPGPEPSARDLAAVAEWTVARAGDRPILRSLLTGAWTEGLPRPRPVRPGAPPAPVPAQRRADAGPPAPGEILAATARCAGERWAAGCELALRLAVSHVVAPALPTADQCAEPDSWRPMTPTMTKVIETILSVETRSPRKTMP</sequence>
<keyword evidence="6" id="KW-1185">Reference proteome</keyword>
<evidence type="ECO:0000313" key="5">
    <source>
        <dbReference type="EMBL" id="MDX2293257.1"/>
    </source>
</evidence>